<name>A0A2N3Y077_SACSN</name>
<dbReference type="Proteomes" id="UP000233786">
    <property type="component" value="Unassembled WGS sequence"/>
</dbReference>
<dbReference type="STRING" id="994479.GCA_000194155_05416"/>
<evidence type="ECO:0000256" key="1">
    <source>
        <dbReference type="ARBA" id="ARBA00001964"/>
    </source>
</evidence>
<comment type="similarity">
    <text evidence="2">Belongs to the transketolase family.</text>
</comment>
<gene>
    <name evidence="5" type="ORF">A8926_4118</name>
</gene>
<evidence type="ECO:0000259" key="4">
    <source>
        <dbReference type="Pfam" id="PF00456"/>
    </source>
</evidence>
<comment type="caution">
    <text evidence="5">The sequence shown here is derived from an EMBL/GenBank/DDBJ whole genome shotgun (WGS) entry which is preliminary data.</text>
</comment>
<organism evidence="5 6">
    <name type="scientific">Saccharopolyspora spinosa</name>
    <dbReference type="NCBI Taxonomy" id="60894"/>
    <lineage>
        <taxon>Bacteria</taxon>
        <taxon>Bacillati</taxon>
        <taxon>Actinomycetota</taxon>
        <taxon>Actinomycetes</taxon>
        <taxon>Pseudonocardiales</taxon>
        <taxon>Pseudonocardiaceae</taxon>
        <taxon>Saccharopolyspora</taxon>
    </lineage>
</organism>
<dbReference type="Gene3D" id="3.40.50.970">
    <property type="match status" value="1"/>
</dbReference>
<dbReference type="PANTHER" id="PTHR47514:SF1">
    <property type="entry name" value="TRANSKETOLASE N-TERMINAL SECTION-RELATED"/>
    <property type="match status" value="1"/>
</dbReference>
<dbReference type="CDD" id="cd02012">
    <property type="entry name" value="TPP_TK"/>
    <property type="match status" value="1"/>
</dbReference>
<protein>
    <submittedName>
        <fullName evidence="5">Transketolase subunit A</fullName>
    </submittedName>
</protein>
<dbReference type="RefSeq" id="WP_010311248.1">
    <property type="nucleotide sequence ID" value="NZ_CP061007.1"/>
</dbReference>
<dbReference type="SUPFAM" id="SSF52518">
    <property type="entry name" value="Thiamin diphosphate-binding fold (THDP-binding)"/>
    <property type="match status" value="1"/>
</dbReference>
<comment type="cofactor">
    <cofactor evidence="1">
        <name>thiamine diphosphate</name>
        <dbReference type="ChEBI" id="CHEBI:58937"/>
    </cofactor>
</comment>
<accession>A0A2N3Y077</accession>
<evidence type="ECO:0000313" key="5">
    <source>
        <dbReference type="EMBL" id="PKW16300.1"/>
    </source>
</evidence>
<dbReference type="GO" id="GO:0000287">
    <property type="term" value="F:magnesium ion binding"/>
    <property type="evidence" value="ECO:0007669"/>
    <property type="project" value="UniProtKB-ARBA"/>
</dbReference>
<dbReference type="InterPro" id="IPR005474">
    <property type="entry name" value="Transketolase_N"/>
</dbReference>
<evidence type="ECO:0000256" key="2">
    <source>
        <dbReference type="ARBA" id="ARBA00007131"/>
    </source>
</evidence>
<keyword evidence="3" id="KW-0786">Thiamine pyrophosphate</keyword>
<dbReference type="AlphaFoldDB" id="A0A2N3Y077"/>
<feature type="domain" description="Transketolase N-terminal" evidence="4">
    <location>
        <begin position="18"/>
        <end position="264"/>
    </location>
</feature>
<dbReference type="InterPro" id="IPR029061">
    <property type="entry name" value="THDP-binding"/>
</dbReference>
<reference evidence="5" key="1">
    <citation type="submission" date="2017-12" db="EMBL/GenBank/DDBJ databases">
        <title>Sequencing the genomes of 1000 Actinobacteria strains.</title>
        <authorList>
            <person name="Klenk H.-P."/>
        </authorList>
    </citation>
    <scope>NUCLEOTIDE SEQUENCE [LARGE SCALE GENOMIC DNA]</scope>
    <source>
        <strain evidence="5">DSM 44228</strain>
    </source>
</reference>
<dbReference type="Pfam" id="PF00456">
    <property type="entry name" value="Transketolase_N"/>
    <property type="match status" value="1"/>
</dbReference>
<dbReference type="EMBL" id="PJNB01000001">
    <property type="protein sequence ID" value="PKW16300.1"/>
    <property type="molecule type" value="Genomic_DNA"/>
</dbReference>
<dbReference type="PANTHER" id="PTHR47514">
    <property type="entry name" value="TRANSKETOLASE N-TERMINAL SECTION-RELATED"/>
    <property type="match status" value="1"/>
</dbReference>
<proteinExistence type="inferred from homology"/>
<evidence type="ECO:0000313" key="6">
    <source>
        <dbReference type="Proteomes" id="UP000233786"/>
    </source>
</evidence>
<sequence>MTHNSDPSATADAVEIERIARRARALSLRTAFHAQDGHLGADMSAMDILCTLYFGVLRVDAQDAADPDRDRFVLSKAHASTAMYSVLSLKGFIPEEELETFGRANSRLSTVVSTRVPGVEFSTGSLGHGLPLATGAALAGRMDSSARRIVVLCGDGELQEGSNWEALMLAGTHGLSNLTLIVDRNLAQKGASTEDINALEPLDDKLRSFGWAVRHIDGHDVPDMLSVLRSLPLAEGRPSCLIAATVKGKGVSFMESDLSWHSRRLTREMYERALAELDEGNVR</sequence>
<keyword evidence="6" id="KW-1185">Reference proteome</keyword>
<evidence type="ECO:0000256" key="3">
    <source>
        <dbReference type="ARBA" id="ARBA00023052"/>
    </source>
</evidence>